<dbReference type="Proteomes" id="UP000785679">
    <property type="component" value="Unassembled WGS sequence"/>
</dbReference>
<gene>
    <name evidence="1" type="ORF">FGO68_gene7727</name>
</gene>
<proteinExistence type="predicted"/>
<protein>
    <submittedName>
        <fullName evidence="1">Uncharacterized protein</fullName>
    </submittedName>
</protein>
<comment type="caution">
    <text evidence="1">The sequence shown here is derived from an EMBL/GenBank/DDBJ whole genome shotgun (WGS) entry which is preliminary data.</text>
</comment>
<name>A0A8J8SUM8_HALGN</name>
<evidence type="ECO:0000313" key="2">
    <source>
        <dbReference type="Proteomes" id="UP000785679"/>
    </source>
</evidence>
<accession>A0A8J8SUM8</accession>
<reference evidence="1" key="1">
    <citation type="submission" date="2019-06" db="EMBL/GenBank/DDBJ databases">
        <authorList>
            <person name="Zheng W."/>
        </authorList>
    </citation>
    <scope>NUCLEOTIDE SEQUENCE</scope>
    <source>
        <strain evidence="1">QDHG01</strain>
    </source>
</reference>
<organism evidence="1 2">
    <name type="scientific">Halteria grandinella</name>
    <dbReference type="NCBI Taxonomy" id="5974"/>
    <lineage>
        <taxon>Eukaryota</taxon>
        <taxon>Sar</taxon>
        <taxon>Alveolata</taxon>
        <taxon>Ciliophora</taxon>
        <taxon>Intramacronucleata</taxon>
        <taxon>Spirotrichea</taxon>
        <taxon>Stichotrichia</taxon>
        <taxon>Sporadotrichida</taxon>
        <taxon>Halteriidae</taxon>
        <taxon>Halteria</taxon>
    </lineage>
</organism>
<keyword evidence="2" id="KW-1185">Reference proteome</keyword>
<dbReference type="AlphaFoldDB" id="A0A8J8SUM8"/>
<dbReference type="EMBL" id="RRYP01030039">
    <property type="protein sequence ID" value="TNV71284.1"/>
    <property type="molecule type" value="Genomic_DNA"/>
</dbReference>
<sequence length="346" mass="39287">MPTSRKTDDSNKNAIIFEIQRVFFLPHKHIFDEELIEGWKKSDRIDHCNIYFITVAKKYRFDLKRTSTNILGELKTYVRIGENPAQRVITHVHRCNSTLYHALHDKSFFGEVGFDFKVDRAASNEKELTINVKTHPSLEPVPLVLLVENVLQAADCQLGIDGAPRIVYIGQSFRVFERLRSHSRINQTSASLRDDEELHINLVRFKIGYVGDYMGEGWKFFLHEKPRGSAVAKEKVSLLERTLIAFFRPELNDQHVETKLHKDSLVSGIVDRYDIDSISVGVGVHGPLGKFWSPRQSVTDEVATYSFVNPSSGFRSGIDIPALGHLAEKPLGTKKTEGNSPKKART</sequence>
<evidence type="ECO:0000313" key="1">
    <source>
        <dbReference type="EMBL" id="TNV71284.1"/>
    </source>
</evidence>